<dbReference type="AlphaFoldDB" id="A0A4Y8M069"/>
<name>A0A4Y8M069_9BACL</name>
<dbReference type="RefSeq" id="WP_135151779.1">
    <property type="nucleotide sequence ID" value="NZ_SOMN01000008.1"/>
</dbReference>
<dbReference type="InterPro" id="IPR050583">
    <property type="entry name" value="Mycobacterial_A85_antigen"/>
</dbReference>
<dbReference type="OrthoDB" id="9803578at2"/>
<dbReference type="Proteomes" id="UP000297900">
    <property type="component" value="Unassembled WGS sequence"/>
</dbReference>
<dbReference type="PANTHER" id="PTHR48098:SF1">
    <property type="entry name" value="DIACYLGLYCEROL ACYLTRANSFERASE_MYCOLYLTRANSFERASE AG85A"/>
    <property type="match status" value="1"/>
</dbReference>
<dbReference type="InterPro" id="IPR000801">
    <property type="entry name" value="Esterase-like"/>
</dbReference>
<sequence>MAFIQCQFYSETLEIQASMNVILPQRKGRLFPTLYLLHGLSDDHTAWSRQTSIERYASAHGIAVVMPAVNRSFYTDMSHGAKYWTFVSEELPELARSFFPLSPLPEDNFVAGLSMGGYGAMKLGLSFPERFAAAASLSGAVDVNRLAKVRFTPDLLNVVSDPSTIPGSSADLFALAERLAGQPSVPLLFQCCGTEDFLYEDNIRFRDLCLRLGLPLTYEEEPGNHEWGYWDRKIERVLNWLPIKQG</sequence>
<dbReference type="GO" id="GO:0016747">
    <property type="term" value="F:acyltransferase activity, transferring groups other than amino-acyl groups"/>
    <property type="evidence" value="ECO:0007669"/>
    <property type="project" value="TreeGrafter"/>
</dbReference>
<organism evidence="1 2">
    <name type="scientific">Cohnella luojiensis</name>
    <dbReference type="NCBI Taxonomy" id="652876"/>
    <lineage>
        <taxon>Bacteria</taxon>
        <taxon>Bacillati</taxon>
        <taxon>Bacillota</taxon>
        <taxon>Bacilli</taxon>
        <taxon>Bacillales</taxon>
        <taxon>Paenibacillaceae</taxon>
        <taxon>Cohnella</taxon>
    </lineage>
</organism>
<dbReference type="InterPro" id="IPR029058">
    <property type="entry name" value="AB_hydrolase_fold"/>
</dbReference>
<dbReference type="EMBL" id="SOMN01000008">
    <property type="protein sequence ID" value="TFE27832.1"/>
    <property type="molecule type" value="Genomic_DNA"/>
</dbReference>
<protein>
    <submittedName>
        <fullName evidence="1">Esterase family protein</fullName>
    </submittedName>
</protein>
<dbReference type="Gene3D" id="3.40.50.1820">
    <property type="entry name" value="alpha/beta hydrolase"/>
    <property type="match status" value="1"/>
</dbReference>
<dbReference type="PANTHER" id="PTHR48098">
    <property type="entry name" value="ENTEROCHELIN ESTERASE-RELATED"/>
    <property type="match status" value="1"/>
</dbReference>
<gene>
    <name evidence="1" type="ORF">E2980_08600</name>
</gene>
<proteinExistence type="predicted"/>
<accession>A0A4Y8M069</accession>
<dbReference type="Pfam" id="PF00756">
    <property type="entry name" value="Esterase"/>
    <property type="match status" value="1"/>
</dbReference>
<dbReference type="SUPFAM" id="SSF53474">
    <property type="entry name" value="alpha/beta-Hydrolases"/>
    <property type="match status" value="1"/>
</dbReference>
<evidence type="ECO:0000313" key="2">
    <source>
        <dbReference type="Proteomes" id="UP000297900"/>
    </source>
</evidence>
<comment type="caution">
    <text evidence="1">The sequence shown here is derived from an EMBL/GenBank/DDBJ whole genome shotgun (WGS) entry which is preliminary data.</text>
</comment>
<evidence type="ECO:0000313" key="1">
    <source>
        <dbReference type="EMBL" id="TFE27832.1"/>
    </source>
</evidence>
<keyword evidence="2" id="KW-1185">Reference proteome</keyword>
<reference evidence="1 2" key="1">
    <citation type="submission" date="2019-03" db="EMBL/GenBank/DDBJ databases">
        <title>Cohnella endophytica sp. nov., a novel endophytic bacterium isolated from bark of Sonneratia apetala.</title>
        <authorList>
            <person name="Tuo L."/>
        </authorList>
    </citation>
    <scope>NUCLEOTIDE SEQUENCE [LARGE SCALE GENOMIC DNA]</scope>
    <source>
        <strain evidence="1 2">CCTCC AB 208254</strain>
    </source>
</reference>